<accession>A0ABP7F2L5</accession>
<dbReference type="PANTHER" id="PTHR40027">
    <property type="entry name" value="CELL DIVISION PROTEIN DIVIC"/>
    <property type="match status" value="1"/>
</dbReference>
<keyword evidence="2" id="KW-0812">Transmembrane</keyword>
<dbReference type="RefSeq" id="WP_344703702.1">
    <property type="nucleotide sequence ID" value="NZ_BAABCK010000064.1"/>
</dbReference>
<organism evidence="3 4">
    <name type="scientific">Salinicoccus jeotgali</name>
    <dbReference type="NCBI Taxonomy" id="381634"/>
    <lineage>
        <taxon>Bacteria</taxon>
        <taxon>Bacillati</taxon>
        <taxon>Bacillota</taxon>
        <taxon>Bacilli</taxon>
        <taxon>Bacillales</taxon>
        <taxon>Staphylococcaceae</taxon>
        <taxon>Salinicoccus</taxon>
    </lineage>
</organism>
<dbReference type="EMBL" id="BAABCK010000064">
    <property type="protein sequence ID" value="GAA3730234.1"/>
    <property type="molecule type" value="Genomic_DNA"/>
</dbReference>
<evidence type="ECO:0000256" key="2">
    <source>
        <dbReference type="SAM" id="Phobius"/>
    </source>
</evidence>
<evidence type="ECO:0000256" key="1">
    <source>
        <dbReference type="SAM" id="MobiDB-lite"/>
    </source>
</evidence>
<feature type="transmembrane region" description="Helical" evidence="2">
    <location>
        <begin position="33"/>
        <end position="52"/>
    </location>
</feature>
<proteinExistence type="predicted"/>
<feature type="compositionally biased region" description="Basic and acidic residues" evidence="1">
    <location>
        <begin position="117"/>
        <end position="136"/>
    </location>
</feature>
<protein>
    <submittedName>
        <fullName evidence="3">Septum formation initiator family protein</fullName>
    </submittedName>
</protein>
<keyword evidence="2" id="KW-0472">Membrane</keyword>
<evidence type="ECO:0000313" key="4">
    <source>
        <dbReference type="Proteomes" id="UP001500920"/>
    </source>
</evidence>
<dbReference type="Pfam" id="PF04977">
    <property type="entry name" value="DivIC"/>
    <property type="match status" value="1"/>
</dbReference>
<comment type="caution">
    <text evidence="3">The sequence shown here is derived from an EMBL/GenBank/DDBJ whole genome shotgun (WGS) entry which is preliminary data.</text>
</comment>
<keyword evidence="4" id="KW-1185">Reference proteome</keyword>
<keyword evidence="2" id="KW-1133">Transmembrane helix</keyword>
<sequence>MSKVVKVINNYTKRREKEKKVERAEDRVVKKRTMVIGSLLLLVVGVMLLIAFNQKNENQLLHEERVQAQVVLEERIEESKDLEQQIKQLNDDDYIARIARSEFSLSEEGEIIFNLPDVKEQNGTKEEPKENKEHEE</sequence>
<dbReference type="PANTHER" id="PTHR40027:SF1">
    <property type="entry name" value="CELL DIVISION PROTEIN DIVIC"/>
    <property type="match status" value="1"/>
</dbReference>
<reference evidence="4" key="1">
    <citation type="journal article" date="2019" name="Int. J. Syst. Evol. Microbiol.">
        <title>The Global Catalogue of Microorganisms (GCM) 10K type strain sequencing project: providing services to taxonomists for standard genome sequencing and annotation.</title>
        <authorList>
            <consortium name="The Broad Institute Genomics Platform"/>
            <consortium name="The Broad Institute Genome Sequencing Center for Infectious Disease"/>
            <person name="Wu L."/>
            <person name="Ma J."/>
        </authorList>
    </citation>
    <scope>NUCLEOTIDE SEQUENCE [LARGE SCALE GENOMIC DNA]</scope>
    <source>
        <strain evidence="4">JCM 16981</strain>
    </source>
</reference>
<dbReference type="InterPro" id="IPR007060">
    <property type="entry name" value="FtsL/DivIC"/>
</dbReference>
<feature type="region of interest" description="Disordered" evidence="1">
    <location>
        <begin position="114"/>
        <end position="136"/>
    </location>
</feature>
<name>A0ABP7F2L5_9STAP</name>
<evidence type="ECO:0000313" key="3">
    <source>
        <dbReference type="EMBL" id="GAA3730234.1"/>
    </source>
</evidence>
<gene>
    <name evidence="3" type="ORF">GCM10022378_18360</name>
</gene>
<dbReference type="Proteomes" id="UP001500920">
    <property type="component" value="Unassembled WGS sequence"/>
</dbReference>
<dbReference type="InterPro" id="IPR039076">
    <property type="entry name" value="DivIC"/>
</dbReference>